<protein>
    <submittedName>
        <fullName evidence="1">Uncharacterized protein</fullName>
    </submittedName>
</protein>
<organism evidence="1 2">
    <name type="scientific">Paenibacillus borealis</name>
    <dbReference type="NCBI Taxonomy" id="160799"/>
    <lineage>
        <taxon>Bacteria</taxon>
        <taxon>Bacillati</taxon>
        <taxon>Bacillota</taxon>
        <taxon>Bacilli</taxon>
        <taxon>Bacillales</taxon>
        <taxon>Paenibacillaceae</taxon>
        <taxon>Paenibacillus</taxon>
    </lineage>
</organism>
<sequence length="111" mass="11505">MARATIARSTASLAGVELATQAANSADDMQFQNNGAQLLYVDNGSGSAVNVTIPMSTDKHGRTGQKVVSVPAGDQSFIGPFDAELYNQGGFVHVDFSVSTDILVGVLSLQS</sequence>
<proteinExistence type="predicted"/>
<dbReference type="Proteomes" id="UP000029518">
    <property type="component" value="Chromosome"/>
</dbReference>
<dbReference type="RefSeq" id="WP_042215778.1">
    <property type="nucleotide sequence ID" value="NZ_CP009285.1"/>
</dbReference>
<accession>A0A089MT94</accession>
<dbReference type="AlphaFoldDB" id="A0A089MT94"/>
<dbReference type="OrthoDB" id="2656414at2"/>
<gene>
    <name evidence="1" type="ORF">PBOR_24045</name>
</gene>
<keyword evidence="2" id="KW-1185">Reference proteome</keyword>
<dbReference type="EMBL" id="CP009285">
    <property type="protein sequence ID" value="AIQ59684.1"/>
    <property type="molecule type" value="Genomic_DNA"/>
</dbReference>
<dbReference type="KEGG" id="pbd:PBOR_24045"/>
<dbReference type="HOGENOM" id="CLU_171063_0_0_9"/>
<evidence type="ECO:0000313" key="2">
    <source>
        <dbReference type="Proteomes" id="UP000029518"/>
    </source>
</evidence>
<name>A0A089MT94_PAEBO</name>
<reference evidence="1" key="1">
    <citation type="submission" date="2014-08" db="EMBL/GenBank/DDBJ databases">
        <title>Comparative genomics of the Paenibacillus odorifer group.</title>
        <authorList>
            <person name="den Bakker H.C."/>
            <person name="Tsai Y.-C.Y.-C."/>
            <person name="Martin N."/>
            <person name="Korlach J."/>
            <person name="Wiedmann M."/>
        </authorList>
    </citation>
    <scope>NUCLEOTIDE SEQUENCE [LARGE SCALE GENOMIC DNA]</scope>
    <source>
        <strain evidence="1">DSM 13188</strain>
    </source>
</reference>
<evidence type="ECO:0000313" key="1">
    <source>
        <dbReference type="EMBL" id="AIQ59684.1"/>
    </source>
</evidence>